<proteinExistence type="predicted"/>
<organism evidence="1 2">
    <name type="scientific">Pieris macdunnoughi</name>
    <dbReference type="NCBI Taxonomy" id="345717"/>
    <lineage>
        <taxon>Eukaryota</taxon>
        <taxon>Metazoa</taxon>
        <taxon>Ecdysozoa</taxon>
        <taxon>Arthropoda</taxon>
        <taxon>Hexapoda</taxon>
        <taxon>Insecta</taxon>
        <taxon>Pterygota</taxon>
        <taxon>Neoptera</taxon>
        <taxon>Endopterygota</taxon>
        <taxon>Lepidoptera</taxon>
        <taxon>Glossata</taxon>
        <taxon>Ditrysia</taxon>
        <taxon>Papilionoidea</taxon>
        <taxon>Pieridae</taxon>
        <taxon>Pierinae</taxon>
        <taxon>Pieris</taxon>
    </lineage>
</organism>
<gene>
    <name evidence="1" type="ORF">PMACD_LOCUS16064</name>
</gene>
<evidence type="ECO:0000313" key="1">
    <source>
        <dbReference type="EMBL" id="CAF4954652.1"/>
    </source>
</evidence>
<name>A0A821Y1P8_9NEOP</name>
<dbReference type="Proteomes" id="UP000663880">
    <property type="component" value="Unassembled WGS sequence"/>
</dbReference>
<evidence type="ECO:0000313" key="2">
    <source>
        <dbReference type="Proteomes" id="UP000663880"/>
    </source>
</evidence>
<comment type="caution">
    <text evidence="1">The sequence shown here is derived from an EMBL/GenBank/DDBJ whole genome shotgun (WGS) entry which is preliminary data.</text>
</comment>
<reference evidence="1" key="1">
    <citation type="submission" date="2021-02" db="EMBL/GenBank/DDBJ databases">
        <authorList>
            <person name="Steward A R."/>
        </authorList>
    </citation>
    <scope>NUCLEOTIDE SEQUENCE</scope>
</reference>
<dbReference type="AlphaFoldDB" id="A0A821Y1P8"/>
<sequence length="140" mass="15993">MSHARQCLFKNAQLHNELKSTSESLAHSANFSPILHSNAYSPVVHTVPIIERFQRKIENRTGLIYTEPKTFQRHYLREFYFGAFITADARAAPRESRATLLLLYSGARPPYFTFRVFLLAPMSLSSLRHTARSVQPLASL</sequence>
<protein>
    <submittedName>
        <fullName evidence="1">Uncharacterized protein</fullName>
    </submittedName>
</protein>
<dbReference type="EMBL" id="CAJOBZ010000077">
    <property type="protein sequence ID" value="CAF4954652.1"/>
    <property type="molecule type" value="Genomic_DNA"/>
</dbReference>
<keyword evidence="2" id="KW-1185">Reference proteome</keyword>
<accession>A0A821Y1P8</accession>